<dbReference type="PANTHER" id="PTHR37736:SF1">
    <property type="entry name" value="GLYCINE-RICH PROTEIN"/>
    <property type="match status" value="1"/>
</dbReference>
<keyword evidence="2" id="KW-1185">Reference proteome</keyword>
<name>A0A9N7NRA7_STRHE</name>
<proteinExistence type="predicted"/>
<evidence type="ECO:0000313" key="2">
    <source>
        <dbReference type="Proteomes" id="UP001153555"/>
    </source>
</evidence>
<protein>
    <submittedName>
        <fullName evidence="1">Glycine-rich protein</fullName>
    </submittedName>
</protein>
<sequence>MAAPKASQLSSDKISNEGPVLAVFNKRLRALRKKLNRISQMEESLSKGKTLNKEQEETLRSKSSVIATINELEKILQPVSEAVDLEIQLALDKFKQTAKSLAEERENELQSAISDLLGLLYFGSLFDMHTLMRASECMLIRAHERNCCLTYDCVTDDDGASGELLKEWDFDLIAMMAGLLTSRPVTSRLPHKISLQRCVEHAKLWLENSEKQIEPDSGITYADLRRKLNKIMCSDYFTKNPAMKAPIEMIQAAGNYPFQFLVHKPVIPEVFVNAPMESSSAEFEQEVTWQGRWF</sequence>
<dbReference type="EMBL" id="CACSLK010028053">
    <property type="protein sequence ID" value="CAA0834718.1"/>
    <property type="molecule type" value="Genomic_DNA"/>
</dbReference>
<dbReference type="OrthoDB" id="69150at2759"/>
<evidence type="ECO:0000313" key="1">
    <source>
        <dbReference type="EMBL" id="CAA0834718.1"/>
    </source>
</evidence>
<accession>A0A9N7NRA7</accession>
<dbReference type="Proteomes" id="UP001153555">
    <property type="component" value="Unassembled WGS sequence"/>
</dbReference>
<gene>
    <name evidence="1" type="ORF">SHERM_02529</name>
</gene>
<comment type="caution">
    <text evidence="1">The sequence shown here is derived from an EMBL/GenBank/DDBJ whole genome shotgun (WGS) entry which is preliminary data.</text>
</comment>
<dbReference type="PANTHER" id="PTHR37736">
    <property type="entry name" value="GLYCINE-RICH PROTEIN"/>
    <property type="match status" value="1"/>
</dbReference>
<reference evidence="1" key="1">
    <citation type="submission" date="2019-12" db="EMBL/GenBank/DDBJ databases">
        <authorList>
            <person name="Scholes J."/>
        </authorList>
    </citation>
    <scope>NUCLEOTIDE SEQUENCE</scope>
</reference>
<dbReference type="AlphaFoldDB" id="A0A9N7NRA7"/>
<organism evidence="1 2">
    <name type="scientific">Striga hermonthica</name>
    <name type="common">Purple witchweed</name>
    <name type="synonym">Buchnera hermonthica</name>
    <dbReference type="NCBI Taxonomy" id="68872"/>
    <lineage>
        <taxon>Eukaryota</taxon>
        <taxon>Viridiplantae</taxon>
        <taxon>Streptophyta</taxon>
        <taxon>Embryophyta</taxon>
        <taxon>Tracheophyta</taxon>
        <taxon>Spermatophyta</taxon>
        <taxon>Magnoliopsida</taxon>
        <taxon>eudicotyledons</taxon>
        <taxon>Gunneridae</taxon>
        <taxon>Pentapetalae</taxon>
        <taxon>asterids</taxon>
        <taxon>lamiids</taxon>
        <taxon>Lamiales</taxon>
        <taxon>Orobanchaceae</taxon>
        <taxon>Buchnereae</taxon>
        <taxon>Striga</taxon>
    </lineage>
</organism>